<dbReference type="EMBL" id="JAVRBK010000003">
    <property type="protein sequence ID" value="KAK5646352.1"/>
    <property type="molecule type" value="Genomic_DNA"/>
</dbReference>
<feature type="transmembrane region" description="Helical" evidence="8">
    <location>
        <begin position="92"/>
        <end position="115"/>
    </location>
</feature>
<keyword evidence="5 8" id="KW-1133">Transmembrane helix</keyword>
<proteinExistence type="inferred from homology"/>
<keyword evidence="10" id="KW-1185">Reference proteome</keyword>
<evidence type="ECO:0000313" key="9">
    <source>
        <dbReference type="EMBL" id="KAK5646352.1"/>
    </source>
</evidence>
<feature type="transmembrane region" description="Helical" evidence="8">
    <location>
        <begin position="202"/>
        <end position="231"/>
    </location>
</feature>
<feature type="transmembrane region" description="Helical" evidence="8">
    <location>
        <begin position="58"/>
        <end position="80"/>
    </location>
</feature>
<sequence>MQRCIIKKICKYFNKYTKFNKTTHECFAFSLFIGQCFSLFPVYGITKSDVQCLHFKWFSYKVIYNCTFLFGVLVLIAFYIYHVSTSPEKFKFGHLVSIFFFSCAFLSTGLFLRLCPRWPKLMKIWTKVDEQLQGFDLSKNLPFKLKLISIVVLLAALLEHILFLGSSILNVKHEGWTQFDVFLRKNFNYIFDHIHFSVWKGVLFMILNVLLTFAWTFNDLFLVIISTGLAARFQQVTAKLRVLKNSKATHNVVKSKEITSHPLSMHRSLSFMLSLFQCFGIMPIYGINNKNSRKIRFRWKSIRFIYSICNASAALVCAIFCCIQFTRTGIVLDKSATLTFYLCNFFGVLCFIRVAHNWGKLIQEWSIVENSMRNDYGFPPHLKSNFKIITLIVLVFAIVEHSFFILNALNSVWKCENQNAEIYFSFAFPQVFTTVSYAHWKAVLVETANILATFCWNFLDLFIILISFALAIRFKQLSKRIENTKMTHESFWKQVREDYDKLAVLCVNTDKQIGPLVTVSYVSNLMFICLQLYNSLKPRFGVIPTVYFFYSFGFLLARIFTVSMYAAWINDESREPLRFLQSIPSHLYNSEIDRFIQQIHTTPVGITGCQFFLVTRSFLLRVAGTIVTFELMLLQFGPILEKDFISESFSSSEINCT</sequence>
<feature type="transmembrane region" description="Helical" evidence="8">
    <location>
        <begin position="513"/>
        <end position="533"/>
    </location>
</feature>
<evidence type="ECO:0000256" key="6">
    <source>
        <dbReference type="ARBA" id="ARBA00023136"/>
    </source>
</evidence>
<accession>A0AAN7ZJR7</accession>
<feature type="transmembrane region" description="Helical" evidence="8">
    <location>
        <begin position="147"/>
        <end position="169"/>
    </location>
</feature>
<dbReference type="Proteomes" id="UP001329430">
    <property type="component" value="Chromosome 3"/>
</dbReference>
<feature type="transmembrane region" description="Helical" evidence="8">
    <location>
        <begin position="305"/>
        <end position="326"/>
    </location>
</feature>
<keyword evidence="6 8" id="KW-0472">Membrane</keyword>
<dbReference type="PANTHER" id="PTHR21421:SF29">
    <property type="entry name" value="GUSTATORY RECEPTOR 5A FOR TREHALOSE-RELATED"/>
    <property type="match status" value="1"/>
</dbReference>
<comment type="caution">
    <text evidence="9">The sequence shown here is derived from an EMBL/GenBank/DDBJ whole genome shotgun (WGS) entry which is preliminary data.</text>
</comment>
<dbReference type="GO" id="GO:0008527">
    <property type="term" value="F:taste receptor activity"/>
    <property type="evidence" value="ECO:0007669"/>
    <property type="project" value="InterPro"/>
</dbReference>
<dbReference type="GO" id="GO:0005886">
    <property type="term" value="C:plasma membrane"/>
    <property type="evidence" value="ECO:0007669"/>
    <property type="project" value="UniProtKB-SubCell"/>
</dbReference>
<dbReference type="GO" id="GO:0050916">
    <property type="term" value="P:sensory perception of sweet taste"/>
    <property type="evidence" value="ECO:0007669"/>
    <property type="project" value="UniProtKB-ARBA"/>
</dbReference>
<feature type="transmembrane region" description="Helical" evidence="8">
    <location>
        <begin position="268"/>
        <end position="285"/>
    </location>
</feature>
<keyword evidence="3" id="KW-1003">Cell membrane</keyword>
<feature type="transmembrane region" description="Helical" evidence="8">
    <location>
        <begin position="450"/>
        <end position="472"/>
    </location>
</feature>
<evidence type="ECO:0000256" key="3">
    <source>
        <dbReference type="ARBA" id="ARBA00022475"/>
    </source>
</evidence>
<gene>
    <name evidence="9" type="ORF">RI129_004816</name>
</gene>
<keyword evidence="7" id="KW-0675">Receptor</keyword>
<evidence type="ECO:0000256" key="8">
    <source>
        <dbReference type="SAM" id="Phobius"/>
    </source>
</evidence>
<organism evidence="9 10">
    <name type="scientific">Pyrocoelia pectoralis</name>
    <dbReference type="NCBI Taxonomy" id="417401"/>
    <lineage>
        <taxon>Eukaryota</taxon>
        <taxon>Metazoa</taxon>
        <taxon>Ecdysozoa</taxon>
        <taxon>Arthropoda</taxon>
        <taxon>Hexapoda</taxon>
        <taxon>Insecta</taxon>
        <taxon>Pterygota</taxon>
        <taxon>Neoptera</taxon>
        <taxon>Endopterygota</taxon>
        <taxon>Coleoptera</taxon>
        <taxon>Polyphaga</taxon>
        <taxon>Elateriformia</taxon>
        <taxon>Elateroidea</taxon>
        <taxon>Lampyridae</taxon>
        <taxon>Lampyrinae</taxon>
        <taxon>Pyrocoelia</taxon>
    </lineage>
</organism>
<reference evidence="9 10" key="1">
    <citation type="journal article" date="2024" name="Insects">
        <title>An Improved Chromosome-Level Genome Assembly of the Firefly Pyrocoelia pectoralis.</title>
        <authorList>
            <person name="Fu X."/>
            <person name="Meyer-Rochow V.B."/>
            <person name="Ballantyne L."/>
            <person name="Zhu X."/>
        </authorList>
    </citation>
    <scope>NUCLEOTIDE SEQUENCE [LARGE SCALE GENOMIC DNA]</scope>
    <source>
        <strain evidence="9">XCY_ONT2</strain>
    </source>
</reference>
<comment type="similarity">
    <text evidence="2">Belongs to the insect chemoreceptor superfamily. Gustatory receptor (GR) family. Gr5a subfamily.</text>
</comment>
<dbReference type="AlphaFoldDB" id="A0AAN7ZJR7"/>
<dbReference type="InterPro" id="IPR009318">
    <property type="entry name" value="Gustatory_rcpt"/>
</dbReference>
<evidence type="ECO:0000256" key="4">
    <source>
        <dbReference type="ARBA" id="ARBA00022692"/>
    </source>
</evidence>
<evidence type="ECO:0000256" key="2">
    <source>
        <dbReference type="ARBA" id="ARBA00005327"/>
    </source>
</evidence>
<protein>
    <recommendedName>
        <fullName evidence="11">Gustatory receptor</fullName>
    </recommendedName>
</protein>
<evidence type="ECO:0008006" key="11">
    <source>
        <dbReference type="Google" id="ProtNLM"/>
    </source>
</evidence>
<evidence type="ECO:0000256" key="1">
    <source>
        <dbReference type="ARBA" id="ARBA00004651"/>
    </source>
</evidence>
<feature type="transmembrane region" description="Helical" evidence="8">
    <location>
        <begin position="388"/>
        <end position="409"/>
    </location>
</feature>
<feature type="transmembrane region" description="Helical" evidence="8">
    <location>
        <begin position="421"/>
        <end position="438"/>
    </location>
</feature>
<name>A0AAN7ZJR7_9COLE</name>
<dbReference type="Pfam" id="PF06151">
    <property type="entry name" value="Trehalose_recp"/>
    <property type="match status" value="2"/>
</dbReference>
<keyword evidence="4 8" id="KW-0812">Transmembrane</keyword>
<comment type="subcellular location">
    <subcellularLocation>
        <location evidence="1">Cell membrane</location>
        <topology evidence="1">Multi-pass membrane protein</topology>
    </subcellularLocation>
</comment>
<feature type="transmembrane region" description="Helical" evidence="8">
    <location>
        <begin position="545"/>
        <end position="568"/>
    </location>
</feature>
<evidence type="ECO:0000313" key="10">
    <source>
        <dbReference type="Proteomes" id="UP001329430"/>
    </source>
</evidence>
<evidence type="ECO:0000256" key="7">
    <source>
        <dbReference type="ARBA" id="ARBA00023170"/>
    </source>
</evidence>
<feature type="transmembrane region" description="Helical" evidence="8">
    <location>
        <begin position="27"/>
        <end position="46"/>
    </location>
</feature>
<dbReference type="PANTHER" id="PTHR21421">
    <property type="entry name" value="GUSTATORY RECEPTOR"/>
    <property type="match status" value="1"/>
</dbReference>
<evidence type="ECO:0000256" key="5">
    <source>
        <dbReference type="ARBA" id="ARBA00022989"/>
    </source>
</evidence>